<evidence type="ECO:0000256" key="2">
    <source>
        <dbReference type="SAM" id="MobiDB-lite"/>
    </source>
</evidence>
<feature type="region of interest" description="Disordered" evidence="2">
    <location>
        <begin position="316"/>
        <end position="335"/>
    </location>
</feature>
<organism evidence="4 5">
    <name type="scientific">Rosistilla ulvae</name>
    <dbReference type="NCBI Taxonomy" id="1930277"/>
    <lineage>
        <taxon>Bacteria</taxon>
        <taxon>Pseudomonadati</taxon>
        <taxon>Planctomycetota</taxon>
        <taxon>Planctomycetia</taxon>
        <taxon>Pirellulales</taxon>
        <taxon>Pirellulaceae</taxon>
        <taxon>Rosistilla</taxon>
    </lineage>
</organism>
<proteinExistence type="predicted"/>
<feature type="transmembrane region" description="Helical" evidence="3">
    <location>
        <begin position="20"/>
        <end position="37"/>
    </location>
</feature>
<keyword evidence="3" id="KW-0812">Transmembrane</keyword>
<dbReference type="EMBL" id="CP036261">
    <property type="protein sequence ID" value="QDS86064.1"/>
    <property type="molecule type" value="Genomic_DNA"/>
</dbReference>
<keyword evidence="5" id="KW-1185">Reference proteome</keyword>
<sequence length="335" mass="37127">MSRRKRSDQLSGGNDSFLDIVANLVGILIILVVILGAKSHQLAQEILVEPPTEAELALIDREHRTALSVSRDVERLEKSISAYDGELEHRRQEREALMQLLDVAQQQWEESLAEMDEQKQKTAALQRDREIAENELAELSAQASALEEVPESIVAVEHLPTPMAKTVFGDEVHFRLKDGLLAMVPVDALLDEIKEDFQRLASSARSGDKESSVGPIRDFVAHYSMQMSRESVTRGGQIGMASRVQVAELIIEPLREPIGEPIAQALQPQSQLAYELAGRDPASTTVTVWVYPESFAQFRQVKEYLYRMGFATAGRPLPHGHPIAGSPSGSRSQSQ</sequence>
<evidence type="ECO:0000256" key="3">
    <source>
        <dbReference type="SAM" id="Phobius"/>
    </source>
</evidence>
<dbReference type="OrthoDB" id="284128at2"/>
<reference evidence="4 5" key="1">
    <citation type="submission" date="2019-02" db="EMBL/GenBank/DDBJ databases">
        <title>Deep-cultivation of Planctomycetes and their phenomic and genomic characterization uncovers novel biology.</title>
        <authorList>
            <person name="Wiegand S."/>
            <person name="Jogler M."/>
            <person name="Boedeker C."/>
            <person name="Pinto D."/>
            <person name="Vollmers J."/>
            <person name="Rivas-Marin E."/>
            <person name="Kohn T."/>
            <person name="Peeters S.H."/>
            <person name="Heuer A."/>
            <person name="Rast P."/>
            <person name="Oberbeckmann S."/>
            <person name="Bunk B."/>
            <person name="Jeske O."/>
            <person name="Meyerdierks A."/>
            <person name="Storesund J.E."/>
            <person name="Kallscheuer N."/>
            <person name="Luecker S."/>
            <person name="Lage O.M."/>
            <person name="Pohl T."/>
            <person name="Merkel B.J."/>
            <person name="Hornburger P."/>
            <person name="Mueller R.-W."/>
            <person name="Bruemmer F."/>
            <person name="Labrenz M."/>
            <person name="Spormann A.M."/>
            <person name="Op den Camp H."/>
            <person name="Overmann J."/>
            <person name="Amann R."/>
            <person name="Jetten M.S.M."/>
            <person name="Mascher T."/>
            <person name="Medema M.H."/>
            <person name="Devos D.P."/>
            <person name="Kaster A.-K."/>
            <person name="Ovreas L."/>
            <person name="Rohde M."/>
            <person name="Galperin M.Y."/>
            <person name="Jogler C."/>
        </authorList>
    </citation>
    <scope>NUCLEOTIDE SEQUENCE [LARGE SCALE GENOMIC DNA]</scope>
    <source>
        <strain evidence="4 5">EC9</strain>
    </source>
</reference>
<keyword evidence="1" id="KW-0175">Coiled coil</keyword>
<name>A0A517LTV0_9BACT</name>
<dbReference type="KEGG" id="ruv:EC9_02220"/>
<keyword evidence="3" id="KW-1133">Transmembrane helix</keyword>
<evidence type="ECO:0000313" key="4">
    <source>
        <dbReference type="EMBL" id="QDS86064.1"/>
    </source>
</evidence>
<evidence type="ECO:0000256" key="1">
    <source>
        <dbReference type="SAM" id="Coils"/>
    </source>
</evidence>
<feature type="coiled-coil region" evidence="1">
    <location>
        <begin position="73"/>
        <end position="149"/>
    </location>
</feature>
<dbReference type="Proteomes" id="UP000319557">
    <property type="component" value="Chromosome"/>
</dbReference>
<gene>
    <name evidence="4" type="ORF">EC9_02220</name>
</gene>
<dbReference type="RefSeq" id="WP_145341624.1">
    <property type="nucleotide sequence ID" value="NZ_CP036261.1"/>
</dbReference>
<evidence type="ECO:0000313" key="5">
    <source>
        <dbReference type="Proteomes" id="UP000319557"/>
    </source>
</evidence>
<accession>A0A517LTV0</accession>
<dbReference type="AlphaFoldDB" id="A0A517LTV0"/>
<keyword evidence="3" id="KW-0472">Membrane</keyword>
<protein>
    <submittedName>
        <fullName evidence="4">Uncharacterized protein</fullName>
    </submittedName>
</protein>